<dbReference type="PRINTS" id="PR01415">
    <property type="entry name" value="ANKYRIN"/>
</dbReference>
<dbReference type="SMART" id="SM00248">
    <property type="entry name" value="ANK"/>
    <property type="match status" value="8"/>
</dbReference>
<evidence type="ECO:0008006" key="6">
    <source>
        <dbReference type="Google" id="ProtNLM"/>
    </source>
</evidence>
<evidence type="ECO:0000256" key="1">
    <source>
        <dbReference type="ARBA" id="ARBA00022737"/>
    </source>
</evidence>
<proteinExistence type="predicted"/>
<dbReference type="SUPFAM" id="SSF48403">
    <property type="entry name" value="Ankyrin repeat"/>
    <property type="match status" value="1"/>
</dbReference>
<protein>
    <recommendedName>
        <fullName evidence="6">Ankyrin repeat</fullName>
    </recommendedName>
</protein>
<evidence type="ECO:0000313" key="5">
    <source>
        <dbReference type="Proteomes" id="UP001500051"/>
    </source>
</evidence>
<keyword evidence="2 3" id="KW-0040">ANK repeat</keyword>
<organism evidence="4 5">
    <name type="scientific">Microlunatus aurantiacus</name>
    <dbReference type="NCBI Taxonomy" id="446786"/>
    <lineage>
        <taxon>Bacteria</taxon>
        <taxon>Bacillati</taxon>
        <taxon>Actinomycetota</taxon>
        <taxon>Actinomycetes</taxon>
        <taxon>Propionibacteriales</taxon>
        <taxon>Propionibacteriaceae</taxon>
        <taxon>Microlunatus</taxon>
    </lineage>
</organism>
<evidence type="ECO:0000256" key="3">
    <source>
        <dbReference type="PROSITE-ProRule" id="PRU00023"/>
    </source>
</evidence>
<dbReference type="EMBL" id="BAAAYX010000002">
    <property type="protein sequence ID" value="GAA3690683.1"/>
    <property type="molecule type" value="Genomic_DNA"/>
</dbReference>
<dbReference type="PANTHER" id="PTHR24171">
    <property type="entry name" value="ANKYRIN REPEAT DOMAIN-CONTAINING PROTEIN 39-RELATED"/>
    <property type="match status" value="1"/>
</dbReference>
<dbReference type="Proteomes" id="UP001500051">
    <property type="component" value="Unassembled WGS sequence"/>
</dbReference>
<dbReference type="InterPro" id="IPR036770">
    <property type="entry name" value="Ankyrin_rpt-contain_sf"/>
</dbReference>
<keyword evidence="1" id="KW-0677">Repeat</keyword>
<reference evidence="5" key="1">
    <citation type="journal article" date="2019" name="Int. J. Syst. Evol. Microbiol.">
        <title>The Global Catalogue of Microorganisms (GCM) 10K type strain sequencing project: providing services to taxonomists for standard genome sequencing and annotation.</title>
        <authorList>
            <consortium name="The Broad Institute Genomics Platform"/>
            <consortium name="The Broad Institute Genome Sequencing Center for Infectious Disease"/>
            <person name="Wu L."/>
            <person name="Ma J."/>
        </authorList>
    </citation>
    <scope>NUCLEOTIDE SEQUENCE [LARGE SCALE GENOMIC DNA]</scope>
    <source>
        <strain evidence="5">JCM 16548</strain>
    </source>
</reference>
<dbReference type="Gene3D" id="1.25.40.20">
    <property type="entry name" value="Ankyrin repeat-containing domain"/>
    <property type="match status" value="4"/>
</dbReference>
<dbReference type="PROSITE" id="PS50088">
    <property type="entry name" value="ANK_REPEAT"/>
    <property type="match status" value="3"/>
</dbReference>
<comment type="caution">
    <text evidence="4">The sequence shown here is derived from an EMBL/GenBank/DDBJ whole genome shotgun (WGS) entry which is preliminary data.</text>
</comment>
<evidence type="ECO:0000313" key="4">
    <source>
        <dbReference type="EMBL" id="GAA3690683.1"/>
    </source>
</evidence>
<feature type="repeat" description="ANK" evidence="3">
    <location>
        <begin position="38"/>
        <end position="70"/>
    </location>
</feature>
<evidence type="ECO:0000256" key="2">
    <source>
        <dbReference type="ARBA" id="ARBA00023043"/>
    </source>
</evidence>
<feature type="repeat" description="ANK" evidence="3">
    <location>
        <begin position="236"/>
        <end position="268"/>
    </location>
</feature>
<dbReference type="Pfam" id="PF12796">
    <property type="entry name" value="Ank_2"/>
    <property type="match status" value="4"/>
</dbReference>
<accession>A0ABP7CKR8</accession>
<keyword evidence="5" id="KW-1185">Reference proteome</keyword>
<gene>
    <name evidence="4" type="ORF">GCM10022204_02070</name>
</gene>
<dbReference type="PANTHER" id="PTHR24171:SF9">
    <property type="entry name" value="ANKYRIN REPEAT DOMAIN-CONTAINING PROTEIN 39"/>
    <property type="match status" value="1"/>
</dbReference>
<dbReference type="InterPro" id="IPR002110">
    <property type="entry name" value="Ankyrin_rpt"/>
</dbReference>
<dbReference type="PROSITE" id="PS50297">
    <property type="entry name" value="ANK_REP_REGION"/>
    <property type="match status" value="2"/>
</dbReference>
<name>A0ABP7CKR8_9ACTN</name>
<feature type="repeat" description="ANK" evidence="3">
    <location>
        <begin position="104"/>
        <end position="136"/>
    </location>
</feature>
<sequence>MSRSDATRALFAAAADGDASAAREALRNRADLRARDEQGRTPLVVATKAQRTEVAVLLLDAGADPDTKDDLQDSAFLYAGAEGYDEILRATLRHGADVTSTNRFGGTALIPASEHGHTETVRILINAGVPVDHVNELGWTAMLEAIVLNDGSADQVDVVRQLIGAGADTSIRDQNGRTPRSLAAAKGYDEIVDLIDDADEIRDRGQRMITAARAGDADRVEKLLDQRASIAARDDTKATALVAAAYGNHLEVAELLLKAGADPNAKDETVQSAYLIATSEVGDDPRLLRLTLRHGADVHSLDSWKGTGLIRAADRGHDRIVGVLLGTDVAVDHVNRIGYTALHEAVILGDGGPSHQRTVAALVAGGVDQTTKDPNGDTALDVARARGYTKIIELLS</sequence>